<dbReference type="EMBL" id="LLXJ01000379">
    <property type="protein sequence ID" value="PKC10477.1"/>
    <property type="molecule type" value="Genomic_DNA"/>
</dbReference>
<evidence type="ECO:0000256" key="1">
    <source>
        <dbReference type="SAM" id="MobiDB-lite"/>
    </source>
</evidence>
<organism evidence="2 3">
    <name type="scientific">Rhizophagus irregularis</name>
    <dbReference type="NCBI Taxonomy" id="588596"/>
    <lineage>
        <taxon>Eukaryota</taxon>
        <taxon>Fungi</taxon>
        <taxon>Fungi incertae sedis</taxon>
        <taxon>Mucoromycota</taxon>
        <taxon>Glomeromycotina</taxon>
        <taxon>Glomeromycetes</taxon>
        <taxon>Glomerales</taxon>
        <taxon>Glomeraceae</taxon>
        <taxon>Rhizophagus</taxon>
    </lineage>
</organism>
<dbReference type="InterPro" id="IPR052084">
    <property type="entry name" value="SF3B4_spliceosome_assoc"/>
</dbReference>
<dbReference type="GO" id="GO:0003723">
    <property type="term" value="F:RNA binding"/>
    <property type="evidence" value="ECO:0007669"/>
    <property type="project" value="InterPro"/>
</dbReference>
<reference evidence="2 3" key="2">
    <citation type="submission" date="2017-09" db="EMBL/GenBank/DDBJ databases">
        <title>Extensive intraspecific genome diversity in a model arbuscular mycorrhizal fungus.</title>
        <authorList>
            <person name="Chen E.C."/>
            <person name="Morin E."/>
            <person name="Beaudet D."/>
            <person name="Noel J."/>
            <person name="Ndikumana S."/>
            <person name="Charron P."/>
            <person name="St-Onge C."/>
            <person name="Giorgi J."/>
            <person name="Grigoriev I.V."/>
            <person name="Roux C."/>
            <person name="Martin F.M."/>
            <person name="Corradi N."/>
        </authorList>
    </citation>
    <scope>NUCLEOTIDE SEQUENCE [LARGE SCALE GENOMIC DNA]</scope>
    <source>
        <strain evidence="2 3">A5</strain>
    </source>
</reference>
<dbReference type="Gene3D" id="3.30.70.330">
    <property type="match status" value="1"/>
</dbReference>
<dbReference type="InterPro" id="IPR012677">
    <property type="entry name" value="Nucleotide-bd_a/b_plait_sf"/>
</dbReference>
<dbReference type="OrthoDB" id="10259687at2759"/>
<dbReference type="PANTHER" id="PTHR48030">
    <property type="entry name" value="SPLICING FACTOR 3B SUBUNIT 4"/>
    <property type="match status" value="1"/>
</dbReference>
<dbReference type="InterPro" id="IPR000504">
    <property type="entry name" value="RRM_dom"/>
</dbReference>
<feature type="region of interest" description="Disordered" evidence="1">
    <location>
        <begin position="62"/>
        <end position="113"/>
    </location>
</feature>
<dbReference type="InterPro" id="IPR035979">
    <property type="entry name" value="RBD_domain_sf"/>
</dbReference>
<comment type="caution">
    <text evidence="2">The sequence shown here is derived from an EMBL/GenBank/DDBJ whole genome shotgun (WGS) entry which is preliminary data.</text>
</comment>
<dbReference type="GO" id="GO:0005730">
    <property type="term" value="C:nucleolus"/>
    <property type="evidence" value="ECO:0007669"/>
    <property type="project" value="TreeGrafter"/>
</dbReference>
<dbReference type="PANTHER" id="PTHR48030:SF3">
    <property type="entry name" value="SPLICING FACTOR 3B SUBUNIT 4"/>
    <property type="match status" value="1"/>
</dbReference>
<dbReference type="Proteomes" id="UP000232722">
    <property type="component" value="Unassembled WGS sequence"/>
</dbReference>
<sequence>MARPTEERDQDATVYIGNLDECFWQDPRDPDTGNSKGYGFISYDKFDSSDAAIDAMNNGYWQPKRRKSKSDVRPPAVPPPMIGVRAQASPQQINTGMSRVIRIEDPNQSQNRR</sequence>
<accession>A0A2I1E1N1</accession>
<reference evidence="2 3" key="1">
    <citation type="submission" date="2016-04" db="EMBL/GenBank/DDBJ databases">
        <title>Genome analyses suggest a sexual origin of heterokaryosis in a supposedly ancient asexual fungus.</title>
        <authorList>
            <person name="Ropars J."/>
            <person name="Sedzielewska K."/>
            <person name="Noel J."/>
            <person name="Charron P."/>
            <person name="Farinelli L."/>
            <person name="Marton T."/>
            <person name="Kruger M."/>
            <person name="Pelin A."/>
            <person name="Brachmann A."/>
            <person name="Corradi N."/>
        </authorList>
    </citation>
    <scope>NUCLEOTIDE SEQUENCE [LARGE SCALE GENOMIC DNA]</scope>
    <source>
        <strain evidence="2 3">A5</strain>
    </source>
</reference>
<dbReference type="SUPFAM" id="SSF54928">
    <property type="entry name" value="RNA-binding domain, RBD"/>
    <property type="match status" value="1"/>
</dbReference>
<feature type="compositionally biased region" description="Polar residues" evidence="1">
    <location>
        <begin position="88"/>
        <end position="97"/>
    </location>
</feature>
<dbReference type="GO" id="GO:0048026">
    <property type="term" value="P:positive regulation of mRNA splicing, via spliceosome"/>
    <property type="evidence" value="ECO:0007669"/>
    <property type="project" value="TreeGrafter"/>
</dbReference>
<name>A0A2I1E1N1_9GLOM</name>
<gene>
    <name evidence="2" type="ORF">RhiirA5_414304</name>
</gene>
<evidence type="ECO:0000313" key="3">
    <source>
        <dbReference type="Proteomes" id="UP000232722"/>
    </source>
</evidence>
<dbReference type="GO" id="GO:0071011">
    <property type="term" value="C:precatalytic spliceosome"/>
    <property type="evidence" value="ECO:0007669"/>
    <property type="project" value="TreeGrafter"/>
</dbReference>
<proteinExistence type="predicted"/>
<dbReference type="Pfam" id="PF00076">
    <property type="entry name" value="RRM_1"/>
    <property type="match status" value="1"/>
</dbReference>
<protein>
    <submittedName>
        <fullName evidence="2">Uncharacterized protein</fullName>
    </submittedName>
</protein>
<evidence type="ECO:0000313" key="2">
    <source>
        <dbReference type="EMBL" id="PKC10477.1"/>
    </source>
</evidence>
<dbReference type="AlphaFoldDB" id="A0A2I1E1N1"/>